<evidence type="ECO:0000259" key="4">
    <source>
        <dbReference type="Pfam" id="PF25469"/>
    </source>
</evidence>
<dbReference type="InterPro" id="IPR057588">
    <property type="entry name" value="NWD1/2-like_WH"/>
</dbReference>
<dbReference type="VEuPathDB" id="VectorBase:HLOH_062063"/>
<dbReference type="InterPro" id="IPR052752">
    <property type="entry name" value="NACHT-WD_repeat"/>
</dbReference>
<dbReference type="PANTHER" id="PTHR19871:SF28">
    <property type="entry name" value="AAA+ ATPASE DOMAIN-CONTAINING PROTEIN"/>
    <property type="match status" value="1"/>
</dbReference>
<dbReference type="Pfam" id="PF25469">
    <property type="entry name" value="WHD_NWD1"/>
    <property type="match status" value="1"/>
</dbReference>
<keyword evidence="1" id="KW-0853">WD repeat</keyword>
<dbReference type="OMA" id="YTTRYLN"/>
<dbReference type="Proteomes" id="UP000821853">
    <property type="component" value="Chromosome 1"/>
</dbReference>
<keyword evidence="6" id="KW-1185">Reference proteome</keyword>
<dbReference type="OrthoDB" id="9990676at2759"/>
<dbReference type="EMBL" id="JABSTR010000001">
    <property type="protein sequence ID" value="KAH9361464.1"/>
    <property type="molecule type" value="Genomic_DNA"/>
</dbReference>
<evidence type="ECO:0000256" key="2">
    <source>
        <dbReference type="ARBA" id="ARBA00022737"/>
    </source>
</evidence>
<name>A0A9J6FGH5_HAELO</name>
<feature type="domain" description="NWD1/2-like winged helix-turn-helix" evidence="4">
    <location>
        <begin position="64"/>
        <end position="159"/>
    </location>
</feature>
<gene>
    <name evidence="5" type="ORF">HPB48_004593</name>
</gene>
<organism evidence="5 6">
    <name type="scientific">Haemaphysalis longicornis</name>
    <name type="common">Bush tick</name>
    <dbReference type="NCBI Taxonomy" id="44386"/>
    <lineage>
        <taxon>Eukaryota</taxon>
        <taxon>Metazoa</taxon>
        <taxon>Ecdysozoa</taxon>
        <taxon>Arthropoda</taxon>
        <taxon>Chelicerata</taxon>
        <taxon>Arachnida</taxon>
        <taxon>Acari</taxon>
        <taxon>Parasitiformes</taxon>
        <taxon>Ixodida</taxon>
        <taxon>Ixodoidea</taxon>
        <taxon>Ixodidae</taxon>
        <taxon>Haemaphysalinae</taxon>
        <taxon>Haemaphysalis</taxon>
    </lineage>
</organism>
<dbReference type="PANTHER" id="PTHR19871">
    <property type="entry name" value="BETA TRANSDUCIN-RELATED PROTEIN"/>
    <property type="match status" value="1"/>
</dbReference>
<dbReference type="AlphaFoldDB" id="A0A9J6FGH5"/>
<accession>A0A9J6FGH5</accession>
<evidence type="ECO:0000256" key="1">
    <source>
        <dbReference type="ARBA" id="ARBA00022574"/>
    </source>
</evidence>
<protein>
    <recommendedName>
        <fullName evidence="4">NWD1/2-like winged helix-turn-helix domain-containing protein</fullName>
    </recommendedName>
</protein>
<reference evidence="5 6" key="1">
    <citation type="journal article" date="2020" name="Cell">
        <title>Large-Scale Comparative Analyses of Tick Genomes Elucidate Their Genetic Diversity and Vector Capacities.</title>
        <authorList>
            <consortium name="Tick Genome and Microbiome Consortium (TIGMIC)"/>
            <person name="Jia N."/>
            <person name="Wang J."/>
            <person name="Shi W."/>
            <person name="Du L."/>
            <person name="Sun Y."/>
            <person name="Zhan W."/>
            <person name="Jiang J.F."/>
            <person name="Wang Q."/>
            <person name="Zhang B."/>
            <person name="Ji P."/>
            <person name="Bell-Sakyi L."/>
            <person name="Cui X.M."/>
            <person name="Yuan T.T."/>
            <person name="Jiang B.G."/>
            <person name="Yang W.F."/>
            <person name="Lam T.T."/>
            <person name="Chang Q.C."/>
            <person name="Ding S.J."/>
            <person name="Wang X.J."/>
            <person name="Zhu J.G."/>
            <person name="Ruan X.D."/>
            <person name="Zhao L."/>
            <person name="Wei J.T."/>
            <person name="Ye R.Z."/>
            <person name="Que T.C."/>
            <person name="Du C.H."/>
            <person name="Zhou Y.H."/>
            <person name="Cheng J.X."/>
            <person name="Dai P.F."/>
            <person name="Guo W.B."/>
            <person name="Han X.H."/>
            <person name="Huang E.J."/>
            <person name="Li L.F."/>
            <person name="Wei W."/>
            <person name="Gao Y.C."/>
            <person name="Liu J.Z."/>
            <person name="Shao H.Z."/>
            <person name="Wang X."/>
            <person name="Wang C.C."/>
            <person name="Yang T.C."/>
            <person name="Huo Q.B."/>
            <person name="Li W."/>
            <person name="Chen H.Y."/>
            <person name="Chen S.E."/>
            <person name="Zhou L.G."/>
            <person name="Ni X.B."/>
            <person name="Tian J.H."/>
            <person name="Sheng Y."/>
            <person name="Liu T."/>
            <person name="Pan Y.S."/>
            <person name="Xia L.Y."/>
            <person name="Li J."/>
            <person name="Zhao F."/>
            <person name="Cao W.C."/>
        </authorList>
    </citation>
    <scope>NUCLEOTIDE SEQUENCE [LARGE SCALE GENOMIC DNA]</scope>
    <source>
        <strain evidence="5">HaeL-2018</strain>
    </source>
</reference>
<comment type="caution">
    <text evidence="5">The sequence shown here is derived from an EMBL/GenBank/DDBJ whole genome shotgun (WGS) entry which is preliminary data.</text>
</comment>
<keyword evidence="2" id="KW-0677">Repeat</keyword>
<feature type="region of interest" description="Disordered" evidence="3">
    <location>
        <begin position="202"/>
        <end position="225"/>
    </location>
</feature>
<proteinExistence type="predicted"/>
<sequence>MRVQDQQRMLTRQQWDVLRQRLAGQTASPLYVTLLSQQAMRWASYEALDGELHVPADTGAFVSRSLERIERQFGRAPVKKIASYLTCTSYGLREPEVIELLSSTECDGTELAAVSWLAFKKELGVLLKESYVDCRSYLQWSHRCIASCVRQRYLSERAEAVACHADLANAFHLGFLMQKEEKVHATACVEGKESPNRALVNRSAGCGPTLRERNNGEPGVPKRPVSRRIPQYYQYTTRYLNTHV</sequence>
<evidence type="ECO:0000313" key="5">
    <source>
        <dbReference type="EMBL" id="KAH9361464.1"/>
    </source>
</evidence>
<evidence type="ECO:0000313" key="6">
    <source>
        <dbReference type="Proteomes" id="UP000821853"/>
    </source>
</evidence>
<evidence type="ECO:0000256" key="3">
    <source>
        <dbReference type="SAM" id="MobiDB-lite"/>
    </source>
</evidence>